<sequence length="164" mass="18413">MCKKLVAIVLILCMAVGFNSTVLASTWDQEVSSETSTKPTKWDGTRYSSNSGWSTFYAPAGKVIFGFGEEEKPTGTVTHTIDLKNSADVKNLPNNSYFKVYITSMNGSENKYIVQLSDYVQIGWNYYPTKMKVQVHARSPKGSMFELPGRGWTEVKTCITYRAY</sequence>
<keyword evidence="3" id="KW-1185">Reference proteome</keyword>
<accession>A0A8J8MJU9</accession>
<proteinExistence type="predicted"/>
<organism evidence="2 3">
    <name type="scientific">Vallitalea pronyensis</name>
    <dbReference type="NCBI Taxonomy" id="1348613"/>
    <lineage>
        <taxon>Bacteria</taxon>
        <taxon>Bacillati</taxon>
        <taxon>Bacillota</taxon>
        <taxon>Clostridia</taxon>
        <taxon>Lachnospirales</taxon>
        <taxon>Vallitaleaceae</taxon>
        <taxon>Vallitalea</taxon>
    </lineage>
</organism>
<evidence type="ECO:0000256" key="1">
    <source>
        <dbReference type="SAM" id="SignalP"/>
    </source>
</evidence>
<name>A0A8J8MJU9_9FIRM</name>
<dbReference type="Proteomes" id="UP000683246">
    <property type="component" value="Chromosome"/>
</dbReference>
<dbReference type="AlphaFoldDB" id="A0A8J8MJU9"/>
<dbReference type="EMBL" id="CP058649">
    <property type="protein sequence ID" value="QUI22598.1"/>
    <property type="molecule type" value="Genomic_DNA"/>
</dbReference>
<reference evidence="2" key="1">
    <citation type="submission" date="2020-07" db="EMBL/GenBank/DDBJ databases">
        <title>Vallitalea pronyensis genome.</title>
        <authorList>
            <person name="Postec A."/>
        </authorList>
    </citation>
    <scope>NUCLEOTIDE SEQUENCE</scope>
    <source>
        <strain evidence="2">FatNI3</strain>
    </source>
</reference>
<gene>
    <name evidence="2" type="ORF">HZI73_09920</name>
</gene>
<feature type="chain" id="PRO_5035273629" evidence="1">
    <location>
        <begin position="25"/>
        <end position="164"/>
    </location>
</feature>
<evidence type="ECO:0000313" key="2">
    <source>
        <dbReference type="EMBL" id="QUI22598.1"/>
    </source>
</evidence>
<feature type="signal peptide" evidence="1">
    <location>
        <begin position="1"/>
        <end position="24"/>
    </location>
</feature>
<protein>
    <submittedName>
        <fullName evidence="2">Uncharacterized protein</fullName>
    </submittedName>
</protein>
<keyword evidence="1" id="KW-0732">Signal</keyword>
<dbReference type="KEGG" id="vpy:HZI73_09920"/>
<dbReference type="RefSeq" id="WP_212698088.1">
    <property type="nucleotide sequence ID" value="NZ_CP058649.1"/>
</dbReference>
<evidence type="ECO:0000313" key="3">
    <source>
        <dbReference type="Proteomes" id="UP000683246"/>
    </source>
</evidence>